<dbReference type="EMBL" id="CM056743">
    <property type="protein sequence ID" value="KAJ8673067.1"/>
    <property type="molecule type" value="Genomic_DNA"/>
</dbReference>
<proteinExistence type="predicted"/>
<protein>
    <submittedName>
        <fullName evidence="1">Uncharacterized protein</fullName>
    </submittedName>
</protein>
<gene>
    <name evidence="1" type="ORF">QAD02_004328</name>
</gene>
<accession>A0ACC2NPM8</accession>
<evidence type="ECO:0000313" key="2">
    <source>
        <dbReference type="Proteomes" id="UP001239111"/>
    </source>
</evidence>
<dbReference type="Proteomes" id="UP001239111">
    <property type="component" value="Chromosome 3"/>
</dbReference>
<evidence type="ECO:0000313" key="1">
    <source>
        <dbReference type="EMBL" id="KAJ8673067.1"/>
    </source>
</evidence>
<comment type="caution">
    <text evidence="1">The sequence shown here is derived from an EMBL/GenBank/DDBJ whole genome shotgun (WGS) entry which is preliminary data.</text>
</comment>
<name>A0ACC2NPM8_9HYME</name>
<keyword evidence="2" id="KW-1185">Reference proteome</keyword>
<organism evidence="1 2">
    <name type="scientific">Eretmocerus hayati</name>
    <dbReference type="NCBI Taxonomy" id="131215"/>
    <lineage>
        <taxon>Eukaryota</taxon>
        <taxon>Metazoa</taxon>
        <taxon>Ecdysozoa</taxon>
        <taxon>Arthropoda</taxon>
        <taxon>Hexapoda</taxon>
        <taxon>Insecta</taxon>
        <taxon>Pterygota</taxon>
        <taxon>Neoptera</taxon>
        <taxon>Endopterygota</taxon>
        <taxon>Hymenoptera</taxon>
        <taxon>Apocrita</taxon>
        <taxon>Proctotrupomorpha</taxon>
        <taxon>Chalcidoidea</taxon>
        <taxon>Aphelinidae</taxon>
        <taxon>Aphelininae</taxon>
        <taxon>Eretmocerus</taxon>
    </lineage>
</organism>
<sequence>MNRLRDMFRQLAGTPPNQSQICQLRRHLRLHRGTPPPCPSPTACGTRGTTGHRYHGGVALYHPPSFTWGAGDPCWRVVDAYLQLQAELVAGTSDTRRINPSSSINAKPAIPDQRRHRRRFASLRTRRASGCSSEITARSTIGIAAAHNAHSGRC</sequence>
<reference evidence="1" key="1">
    <citation type="submission" date="2023-04" db="EMBL/GenBank/DDBJ databases">
        <title>A chromosome-level genome assembly of the parasitoid wasp Eretmocerus hayati.</title>
        <authorList>
            <person name="Zhong Y."/>
            <person name="Liu S."/>
            <person name="Liu Y."/>
        </authorList>
    </citation>
    <scope>NUCLEOTIDE SEQUENCE</scope>
    <source>
        <strain evidence="1">ZJU_SS_LIU_2023</strain>
    </source>
</reference>